<keyword evidence="8" id="KW-1185">Reference proteome</keyword>
<dbReference type="SUPFAM" id="SSF50978">
    <property type="entry name" value="WD40 repeat-like"/>
    <property type="match status" value="4"/>
</dbReference>
<sequence>MTCKSLETKWQHCPITALSHISKSLLVVGSANLLSIYNVHKKSVLCKYLLRRFVIIHNIETMPDSKRNSHLLCVFGNRFVTVLEFDLLSSDLSLIFEDYHCDNTVYCKINSNELSLYVQTLTSHGLFKVIKLSWNFDENNDNVDVTSVNLKTSACYTGHILQFSSPASSLLSPPVDKTIVFCGSTFGNIHIFKIPNDNVTQSTAPSLSLCAQKGVIFSLDLCCLGSEQSSSKKSFRLVSCAEDRSIAIWSTPADSNGGVKDFSFWELVYNLKAGSIFDVSVIFESRIWCVRVGDWGVVATGEDCRVVYYQWNKISHPTVFRNIHRGQNVWCCSVWSENTANSESVLLATGGNDGAICIRELKNYRNNCDESECIILPCHALTMNNTKESMMNSHEKKIMSPCSQQISINFKEKDFARVLFFGSCGRLFYLTNLGLIYTYFYLTDPIVRKVYPKIHRIFEDANAVLKFGEFPAKPNGSAVSFLGGYLTCCTSPDRSYVIIWNISGYLLLVKLLEDSPFMEWLDIVNINDKIMKIIWISSSYIIIGLTNGDSLIIPLLIVENTLSFGKIFTILKGSNSLKNMKWLNTASELIPVHFNNIEMNDEQILVTGTRDGGIYSYVVNFLIEDTKVYSPVWFLKSCHQSGGCTSMLVIKGQSDCHLLSCGRTYGDVKYWSIQSNGSLNLLATILRSDHLTWIEKLYLSIDNRIYALGFQSKYFKAISLNHKCLQAANQLDWSFTCPVRQDGCFIVDCGGGNHYWDWFLPSDTIKTNKLGNCENDTYSYNAGIVVDNSESIEMESSSSYPVFASINKGKVVIQSDPHNCILSNNCNFEPIYLNSSLHGQTINTCLLLNKDDIFGVQNYPKGNSNDQQIELYCFAGGEDTLISSWKISLPMMSTDPCINEPISSFPQHHRGHISSVRCVNTPYILIHNINSNQETVSKRYVLSAGGRGQICLWRLVSSNEPALVAGFLGSKKIRHNEYYRVDNVSDDHDTIKQDNGSDHDDDLKTAKLENVIVSSDIRVMALDCVQVPRQEDQLDDNILVIAGCSDGYVRLIHVQPSSGNNTEYPKFSEIERINPTILPTNKSDNYISCCLDLKLLQINSCQISFAISNSRGELHGWIIPWCPVRGSGFADNNQCTSEPYIHHQDNDIDGIFGLRLDSAYHWMLNCQPIPPFHIQNQLAFNCITSPIIEVTLSDTNTISTIIVVGGDDGSIRIAQVPLNIRHSSKSDVTYPQWSASCVRHFSSVVKIATCPNLELTNEFLYYFLSLASDQRLILWCLNKISSCDFQLNPMKYFLLCGLGEPHSLSVTSINNQSICTKENKNKCFVLVVGAGAQLIQVF</sequence>
<evidence type="ECO:0000256" key="1">
    <source>
        <dbReference type="ARBA" id="ARBA00004496"/>
    </source>
</evidence>
<dbReference type="GO" id="GO:0030488">
    <property type="term" value="P:tRNA methylation"/>
    <property type="evidence" value="ECO:0007669"/>
    <property type="project" value="TreeGrafter"/>
</dbReference>
<keyword evidence="5" id="KW-0677">Repeat</keyword>
<evidence type="ECO:0000256" key="3">
    <source>
        <dbReference type="ARBA" id="ARBA00022574"/>
    </source>
</evidence>
<organism evidence="8 9">
    <name type="scientific">Schistosoma mansoni</name>
    <name type="common">Blood fluke</name>
    <dbReference type="NCBI Taxonomy" id="6183"/>
    <lineage>
        <taxon>Eukaryota</taxon>
        <taxon>Metazoa</taxon>
        <taxon>Spiralia</taxon>
        <taxon>Lophotrochozoa</taxon>
        <taxon>Platyhelminthes</taxon>
        <taxon>Trematoda</taxon>
        <taxon>Digenea</taxon>
        <taxon>Strigeidida</taxon>
        <taxon>Schistosomatoidea</taxon>
        <taxon>Schistosomatidae</taxon>
        <taxon>Schistosoma</taxon>
    </lineage>
</organism>
<reference evidence="8" key="1">
    <citation type="journal article" date="2012" name="PLoS Negl. Trop. Dis.">
        <title>A systematically improved high quality genome and transcriptome of the human blood fluke Schistosoma mansoni.</title>
        <authorList>
            <person name="Protasio A.V."/>
            <person name="Tsai I.J."/>
            <person name="Babbage A."/>
            <person name="Nichol S."/>
            <person name="Hunt M."/>
            <person name="Aslett M.A."/>
            <person name="De Silva N."/>
            <person name="Velarde G.S."/>
            <person name="Anderson T.J."/>
            <person name="Clark R.C."/>
            <person name="Davidson C."/>
            <person name="Dillon G.P."/>
            <person name="Holroyd N.E."/>
            <person name="LoVerde P.T."/>
            <person name="Lloyd C."/>
            <person name="McQuillan J."/>
            <person name="Oliveira G."/>
            <person name="Otto T.D."/>
            <person name="Parker-Manuel S.J."/>
            <person name="Quail M.A."/>
            <person name="Wilson R.A."/>
            <person name="Zerlotini A."/>
            <person name="Dunne D.W."/>
            <person name="Berriman M."/>
        </authorList>
    </citation>
    <scope>NUCLEOTIDE SEQUENCE [LARGE SCALE GENOMIC DNA]</scope>
    <source>
        <strain evidence="8">Puerto Rican</strain>
    </source>
</reference>
<dbReference type="InterPro" id="IPR051973">
    <property type="entry name" value="tRNA_Anticodon_Mtase-Reg"/>
</dbReference>
<proteinExistence type="inferred from homology"/>
<dbReference type="ExpressionAtlas" id="A0A3Q0KPF9">
    <property type="expression patterns" value="baseline"/>
</dbReference>
<evidence type="ECO:0000256" key="5">
    <source>
        <dbReference type="ARBA" id="ARBA00022737"/>
    </source>
</evidence>
<dbReference type="Gene3D" id="2.130.10.10">
    <property type="entry name" value="YVTN repeat-like/Quinoprotein amine dehydrogenase"/>
    <property type="match status" value="2"/>
</dbReference>
<dbReference type="GO" id="GO:0005737">
    <property type="term" value="C:cytoplasm"/>
    <property type="evidence" value="ECO:0007669"/>
    <property type="project" value="UniProtKB-SubCell"/>
</dbReference>
<reference evidence="9" key="2">
    <citation type="submission" date="2018-12" db="UniProtKB">
        <authorList>
            <consortium name="WormBaseParasite"/>
        </authorList>
    </citation>
    <scope>IDENTIFICATION</scope>
    <source>
        <strain evidence="9">Puerto Rican</strain>
    </source>
</reference>
<accession>A0A3Q0KPF9</accession>
<dbReference type="InterPro" id="IPR015943">
    <property type="entry name" value="WD40/YVTN_repeat-like_dom_sf"/>
</dbReference>
<evidence type="ECO:0000256" key="2">
    <source>
        <dbReference type="ARBA" id="ARBA00022490"/>
    </source>
</evidence>
<evidence type="ECO:0000313" key="9">
    <source>
        <dbReference type="WBParaSite" id="Smp_148220.1"/>
    </source>
</evidence>
<dbReference type="PANTHER" id="PTHR14344:SF3">
    <property type="entry name" value="WD REPEAT-CONTAINING PROTEIN 6"/>
    <property type="match status" value="1"/>
</dbReference>
<keyword evidence="2" id="KW-0963">Cytoplasm</keyword>
<evidence type="ECO:0000313" key="8">
    <source>
        <dbReference type="Proteomes" id="UP000008854"/>
    </source>
</evidence>
<dbReference type="SMART" id="SM00320">
    <property type="entry name" value="WD40"/>
    <property type="match status" value="5"/>
</dbReference>
<evidence type="ECO:0000256" key="4">
    <source>
        <dbReference type="ARBA" id="ARBA00022694"/>
    </source>
</evidence>
<dbReference type="InterPro" id="IPR036322">
    <property type="entry name" value="WD40_repeat_dom_sf"/>
</dbReference>
<keyword evidence="3" id="KW-0853">WD repeat</keyword>
<dbReference type="InParanoid" id="A0A3Q0KPF9"/>
<evidence type="ECO:0000256" key="6">
    <source>
        <dbReference type="ARBA" id="ARBA00038255"/>
    </source>
</evidence>
<name>A0A3Q0KPF9_SCHMA</name>
<protein>
    <recommendedName>
        <fullName evidence="7">tRNA (34-2'-O)-methyltransferase regulator WDR6</fullName>
    </recommendedName>
</protein>
<comment type="subcellular location">
    <subcellularLocation>
        <location evidence="1">Cytoplasm</location>
    </subcellularLocation>
</comment>
<dbReference type="WBParaSite" id="Smp_148220.1">
    <property type="protein sequence ID" value="Smp_148220.1"/>
    <property type="gene ID" value="Smp_148220"/>
</dbReference>
<keyword evidence="4" id="KW-0819">tRNA processing</keyword>
<dbReference type="InterPro" id="IPR001680">
    <property type="entry name" value="WD40_rpt"/>
</dbReference>
<evidence type="ECO:0000256" key="7">
    <source>
        <dbReference type="ARBA" id="ARBA00040154"/>
    </source>
</evidence>
<dbReference type="AlphaFoldDB" id="A0A3Q0KPF9"/>
<dbReference type="PANTHER" id="PTHR14344">
    <property type="entry name" value="WD REPEAT PROTEIN"/>
    <property type="match status" value="1"/>
</dbReference>
<comment type="similarity">
    <text evidence="6">Belongs to the WD repeat WDR6 family.</text>
</comment>
<dbReference type="Proteomes" id="UP000008854">
    <property type="component" value="Unassembled WGS sequence"/>
</dbReference>